<gene>
    <name evidence="3" type="ORF">E6K80_08400</name>
</gene>
<dbReference type="InterPro" id="IPR003746">
    <property type="entry name" value="DUF167"/>
</dbReference>
<evidence type="ECO:0000313" key="4">
    <source>
        <dbReference type="Proteomes" id="UP000319836"/>
    </source>
</evidence>
<accession>A0A538U3L4</accession>
<dbReference type="Gene3D" id="3.30.1200.10">
    <property type="entry name" value="YggU-like"/>
    <property type="match status" value="1"/>
</dbReference>
<evidence type="ECO:0000256" key="2">
    <source>
        <dbReference type="HAMAP-Rule" id="MF_00634"/>
    </source>
</evidence>
<dbReference type="Proteomes" id="UP000319836">
    <property type="component" value="Unassembled WGS sequence"/>
</dbReference>
<dbReference type="GO" id="GO:0005737">
    <property type="term" value="C:cytoplasm"/>
    <property type="evidence" value="ECO:0007669"/>
    <property type="project" value="TreeGrafter"/>
</dbReference>
<evidence type="ECO:0000256" key="1">
    <source>
        <dbReference type="ARBA" id="ARBA00010364"/>
    </source>
</evidence>
<dbReference type="PANTHER" id="PTHR13420:SF7">
    <property type="entry name" value="UPF0235 PROTEIN C15ORF40"/>
    <property type="match status" value="1"/>
</dbReference>
<comment type="similarity">
    <text evidence="1 2">Belongs to the UPF0235 family.</text>
</comment>
<dbReference type="NCBIfam" id="TIGR00251">
    <property type="entry name" value="DUF167 family protein"/>
    <property type="match status" value="1"/>
</dbReference>
<dbReference type="InterPro" id="IPR036591">
    <property type="entry name" value="YggU-like_sf"/>
</dbReference>
<proteinExistence type="inferred from homology"/>
<organism evidence="3 4">
    <name type="scientific">Eiseniibacteriota bacterium</name>
    <dbReference type="NCBI Taxonomy" id="2212470"/>
    <lineage>
        <taxon>Bacteria</taxon>
        <taxon>Candidatus Eiseniibacteriota</taxon>
    </lineage>
</organism>
<dbReference type="AlphaFoldDB" id="A0A538U3L4"/>
<protein>
    <recommendedName>
        <fullName evidence="2">UPF0235 protein E6K80_08400</fullName>
    </recommendedName>
</protein>
<sequence>MSARLRVRVQPGARRAGLVGRAADGALAVKVREPARAGKANEAVTALLAEELGLPRRAVEVVRGLASRDKLVEVRGLAEAALEARVREALGKAKGSDA</sequence>
<dbReference type="PANTHER" id="PTHR13420">
    <property type="entry name" value="UPF0235 PROTEIN C15ORF40"/>
    <property type="match status" value="1"/>
</dbReference>
<dbReference type="Pfam" id="PF02594">
    <property type="entry name" value="DUF167"/>
    <property type="match status" value="1"/>
</dbReference>
<comment type="caution">
    <text evidence="3">The sequence shown here is derived from an EMBL/GenBank/DDBJ whole genome shotgun (WGS) entry which is preliminary data.</text>
</comment>
<dbReference type="SUPFAM" id="SSF69786">
    <property type="entry name" value="YggU-like"/>
    <property type="match status" value="1"/>
</dbReference>
<dbReference type="HAMAP" id="MF_00634">
    <property type="entry name" value="UPF0235"/>
    <property type="match status" value="1"/>
</dbReference>
<dbReference type="SMART" id="SM01152">
    <property type="entry name" value="DUF167"/>
    <property type="match status" value="1"/>
</dbReference>
<reference evidence="3 4" key="1">
    <citation type="journal article" date="2019" name="Nat. Microbiol.">
        <title>Mediterranean grassland soil C-N compound turnover is dependent on rainfall and depth, and is mediated by genomically divergent microorganisms.</title>
        <authorList>
            <person name="Diamond S."/>
            <person name="Andeer P.F."/>
            <person name="Li Z."/>
            <person name="Crits-Christoph A."/>
            <person name="Burstein D."/>
            <person name="Anantharaman K."/>
            <person name="Lane K.R."/>
            <person name="Thomas B.C."/>
            <person name="Pan C."/>
            <person name="Northen T.R."/>
            <person name="Banfield J.F."/>
        </authorList>
    </citation>
    <scope>NUCLEOTIDE SEQUENCE [LARGE SCALE GENOMIC DNA]</scope>
    <source>
        <strain evidence="3">WS_10</strain>
    </source>
</reference>
<dbReference type="EMBL" id="VBPA01000201">
    <property type="protein sequence ID" value="TMQ70477.1"/>
    <property type="molecule type" value="Genomic_DNA"/>
</dbReference>
<name>A0A538U3L4_UNCEI</name>
<evidence type="ECO:0000313" key="3">
    <source>
        <dbReference type="EMBL" id="TMQ70477.1"/>
    </source>
</evidence>